<dbReference type="SUPFAM" id="SSF48264">
    <property type="entry name" value="Cytochrome P450"/>
    <property type="match status" value="1"/>
</dbReference>
<dbReference type="GO" id="GO:0004497">
    <property type="term" value="F:monooxygenase activity"/>
    <property type="evidence" value="ECO:0007669"/>
    <property type="project" value="UniProtKB-KW"/>
</dbReference>
<gene>
    <name evidence="11" type="ORF">MtrunA17_Chr8g0357431</name>
</gene>
<feature type="chain" id="PRO_5017183665" evidence="10">
    <location>
        <begin position="18"/>
        <end position="508"/>
    </location>
</feature>
<keyword evidence="6 8" id="KW-0408">Iron</keyword>
<evidence type="ECO:0000313" key="11">
    <source>
        <dbReference type="EMBL" id="RHN40681.1"/>
    </source>
</evidence>
<evidence type="ECO:0000256" key="1">
    <source>
        <dbReference type="ARBA" id="ARBA00001971"/>
    </source>
</evidence>
<evidence type="ECO:0000313" key="12">
    <source>
        <dbReference type="Proteomes" id="UP000265566"/>
    </source>
</evidence>
<comment type="cofactor">
    <cofactor evidence="1 8">
        <name>heme</name>
        <dbReference type="ChEBI" id="CHEBI:30413"/>
    </cofactor>
</comment>
<organism evidence="11 12">
    <name type="scientific">Medicago truncatula</name>
    <name type="common">Barrel medic</name>
    <name type="synonym">Medicago tribuloides</name>
    <dbReference type="NCBI Taxonomy" id="3880"/>
    <lineage>
        <taxon>Eukaryota</taxon>
        <taxon>Viridiplantae</taxon>
        <taxon>Streptophyta</taxon>
        <taxon>Embryophyta</taxon>
        <taxon>Tracheophyta</taxon>
        <taxon>Spermatophyta</taxon>
        <taxon>Magnoliopsida</taxon>
        <taxon>eudicotyledons</taxon>
        <taxon>Gunneridae</taxon>
        <taxon>Pentapetalae</taxon>
        <taxon>rosids</taxon>
        <taxon>fabids</taxon>
        <taxon>Fabales</taxon>
        <taxon>Fabaceae</taxon>
        <taxon>Papilionoideae</taxon>
        <taxon>50 kb inversion clade</taxon>
        <taxon>NPAAA clade</taxon>
        <taxon>Hologalegina</taxon>
        <taxon>IRL clade</taxon>
        <taxon>Trifolieae</taxon>
        <taxon>Medicago</taxon>
    </lineage>
</organism>
<keyword evidence="7 9" id="KW-0503">Monooxygenase</keyword>
<evidence type="ECO:0000256" key="4">
    <source>
        <dbReference type="ARBA" id="ARBA00022723"/>
    </source>
</evidence>
<evidence type="ECO:0000256" key="7">
    <source>
        <dbReference type="ARBA" id="ARBA00023033"/>
    </source>
</evidence>
<dbReference type="InterPro" id="IPR017972">
    <property type="entry name" value="Cyt_P450_CS"/>
</dbReference>
<dbReference type="AlphaFoldDB" id="A0A396GKG2"/>
<keyword evidence="4 8" id="KW-0479">Metal-binding</keyword>
<dbReference type="PRINTS" id="PR00463">
    <property type="entry name" value="EP450I"/>
</dbReference>
<comment type="caution">
    <text evidence="11">The sequence shown here is derived from an EMBL/GenBank/DDBJ whole genome shotgun (WGS) entry which is preliminary data.</text>
</comment>
<dbReference type="CDD" id="cd11072">
    <property type="entry name" value="CYP71-like"/>
    <property type="match status" value="1"/>
</dbReference>
<feature type="signal peptide" evidence="10">
    <location>
        <begin position="1"/>
        <end position="17"/>
    </location>
</feature>
<evidence type="ECO:0000256" key="5">
    <source>
        <dbReference type="ARBA" id="ARBA00023002"/>
    </source>
</evidence>
<dbReference type="PROSITE" id="PS00086">
    <property type="entry name" value="CYTOCHROME_P450"/>
    <property type="match status" value="1"/>
</dbReference>
<evidence type="ECO:0000256" key="8">
    <source>
        <dbReference type="PIRSR" id="PIRSR602401-1"/>
    </source>
</evidence>
<dbReference type="GO" id="GO:0005506">
    <property type="term" value="F:iron ion binding"/>
    <property type="evidence" value="ECO:0007669"/>
    <property type="project" value="InterPro"/>
</dbReference>
<dbReference type="InterPro" id="IPR001128">
    <property type="entry name" value="Cyt_P450"/>
</dbReference>
<feature type="binding site" description="axial binding residue" evidence="8">
    <location>
        <position position="445"/>
    </location>
    <ligand>
        <name>heme</name>
        <dbReference type="ChEBI" id="CHEBI:30413"/>
    </ligand>
    <ligandPart>
        <name>Fe</name>
        <dbReference type="ChEBI" id="CHEBI:18248"/>
    </ligandPart>
</feature>
<dbReference type="GO" id="GO:0016705">
    <property type="term" value="F:oxidoreductase activity, acting on paired donors, with incorporation or reduction of molecular oxygen"/>
    <property type="evidence" value="ECO:0007669"/>
    <property type="project" value="InterPro"/>
</dbReference>
<accession>A0A396GKG2</accession>
<proteinExistence type="inferred from homology"/>
<dbReference type="Gramene" id="rna46869">
    <property type="protein sequence ID" value="RHN40681.1"/>
    <property type="gene ID" value="gene46869"/>
</dbReference>
<dbReference type="Gene3D" id="1.10.630.10">
    <property type="entry name" value="Cytochrome P450"/>
    <property type="match status" value="1"/>
</dbReference>
<dbReference type="InterPro" id="IPR036396">
    <property type="entry name" value="Cyt_P450_sf"/>
</dbReference>
<dbReference type="EMBL" id="PSQE01000008">
    <property type="protein sequence ID" value="RHN40681.1"/>
    <property type="molecule type" value="Genomic_DNA"/>
</dbReference>
<evidence type="ECO:0000256" key="10">
    <source>
        <dbReference type="SAM" id="SignalP"/>
    </source>
</evidence>
<evidence type="ECO:0000256" key="2">
    <source>
        <dbReference type="ARBA" id="ARBA00010617"/>
    </source>
</evidence>
<name>A0A396GKG2_MEDTR</name>
<dbReference type="Proteomes" id="UP000265566">
    <property type="component" value="Chromosome 8"/>
</dbReference>
<evidence type="ECO:0000256" key="9">
    <source>
        <dbReference type="RuleBase" id="RU000461"/>
    </source>
</evidence>
<dbReference type="FunFam" id="1.10.630.10:FF:000008">
    <property type="entry name" value="Cytochrome P450 71D8"/>
    <property type="match status" value="1"/>
</dbReference>
<evidence type="ECO:0000256" key="3">
    <source>
        <dbReference type="ARBA" id="ARBA00022617"/>
    </source>
</evidence>
<evidence type="ECO:0000256" key="6">
    <source>
        <dbReference type="ARBA" id="ARBA00023004"/>
    </source>
</evidence>
<sequence>MALQVLYVSLFFSFVLLALLVQKVGKKLKKTDSTFNLPKGPRKLPIIGNIHNLLSSQPHRKLSDLAKKYGPVMHLQLGEISTIVISSPDYAREVMKTHDINFATRPQILAVEIMTYNSTNIIFAPYGNYWRQVRKICTFELLSLKRVNSYQPIREDVLSDLVKWIASENGSPINLTKALLSSIYTIVSRAAFGNKCKDQEKFISVVKQTIRIAGGFDLGDLFPSAKWLQQVTGLRPKLEMLHRQTDQILENIINEHKEARYGKLKEDEGEEEDLLDVLLKYEDGSNKEFSLTKDNIKAIIMDIFGAGGDTSATTIDWAMAEMIREPRIMMKAQAEVREVFTLNGKVDENYISKLNYLKSVVKETLRLHPPAPLLLPRECGKACEINGYNIPFRSKVIINAWAIARDPNFWTEPERFYPERFTDSTIDYKGGNFEYIPFGAGRRICPGSIFGLRNVELALAMLLYHFDWKLPCGIKSEELDMTEEFGVTMRRKDDLSLFPSVYHPLNFT</sequence>
<comment type="similarity">
    <text evidence="2 9">Belongs to the cytochrome P450 family.</text>
</comment>
<keyword evidence="10" id="KW-0732">Signal</keyword>
<dbReference type="GO" id="GO:0020037">
    <property type="term" value="F:heme binding"/>
    <property type="evidence" value="ECO:0007669"/>
    <property type="project" value="InterPro"/>
</dbReference>
<dbReference type="PANTHER" id="PTHR47955:SF8">
    <property type="entry name" value="CYTOCHROME P450 71D11-LIKE"/>
    <property type="match status" value="1"/>
</dbReference>
<protein>
    <submittedName>
        <fullName evidence="11">Putative cytochrome P450</fullName>
    </submittedName>
</protein>
<dbReference type="PRINTS" id="PR00385">
    <property type="entry name" value="P450"/>
</dbReference>
<keyword evidence="5 9" id="KW-0560">Oxidoreductase</keyword>
<reference evidence="12" key="1">
    <citation type="journal article" date="2018" name="Nat. Plants">
        <title>Whole-genome landscape of Medicago truncatula symbiotic genes.</title>
        <authorList>
            <person name="Pecrix Y."/>
            <person name="Staton S.E."/>
            <person name="Sallet E."/>
            <person name="Lelandais-Briere C."/>
            <person name="Moreau S."/>
            <person name="Carrere S."/>
            <person name="Blein T."/>
            <person name="Jardinaud M.F."/>
            <person name="Latrasse D."/>
            <person name="Zouine M."/>
            <person name="Zahm M."/>
            <person name="Kreplak J."/>
            <person name="Mayjonade B."/>
            <person name="Satge C."/>
            <person name="Perez M."/>
            <person name="Cauet S."/>
            <person name="Marande W."/>
            <person name="Chantry-Darmon C."/>
            <person name="Lopez-Roques C."/>
            <person name="Bouchez O."/>
            <person name="Berard A."/>
            <person name="Debelle F."/>
            <person name="Munos S."/>
            <person name="Bendahmane A."/>
            <person name="Berges H."/>
            <person name="Niebel A."/>
            <person name="Buitink J."/>
            <person name="Frugier F."/>
            <person name="Benhamed M."/>
            <person name="Crespi M."/>
            <person name="Gouzy J."/>
            <person name="Gamas P."/>
        </authorList>
    </citation>
    <scope>NUCLEOTIDE SEQUENCE [LARGE SCALE GENOMIC DNA]</scope>
    <source>
        <strain evidence="12">cv. Jemalong A17</strain>
    </source>
</reference>
<dbReference type="InterPro" id="IPR002401">
    <property type="entry name" value="Cyt_P450_E_grp-I"/>
</dbReference>
<dbReference type="Pfam" id="PF00067">
    <property type="entry name" value="p450"/>
    <property type="match status" value="1"/>
</dbReference>
<dbReference type="PANTHER" id="PTHR47955">
    <property type="entry name" value="CYTOCHROME P450 FAMILY 71 PROTEIN"/>
    <property type="match status" value="1"/>
</dbReference>
<dbReference type="OrthoDB" id="1267511at2759"/>
<keyword evidence="3 8" id="KW-0349">Heme</keyword>